<dbReference type="RefSeq" id="XP_018010269.1">
    <property type="nucleotide sequence ID" value="XM_018154780.2"/>
</dbReference>
<name>A0A8B7N9S5_HYAAZ</name>
<reference evidence="2" key="1">
    <citation type="submission" date="2025-08" db="UniProtKB">
        <authorList>
            <consortium name="RefSeq"/>
        </authorList>
    </citation>
    <scope>IDENTIFICATION</scope>
    <source>
        <tissue evidence="2">Whole organism</tissue>
    </source>
</reference>
<dbReference type="AlphaFoldDB" id="A0A8B7N9S5"/>
<dbReference type="GeneID" id="108667724"/>
<accession>A0A8B7N9S5</accession>
<keyword evidence="1" id="KW-1185">Reference proteome</keyword>
<dbReference type="OrthoDB" id="6370308at2759"/>
<dbReference type="SUPFAM" id="SSF52777">
    <property type="entry name" value="CoA-dependent acyltransferases"/>
    <property type="match status" value="1"/>
</dbReference>
<dbReference type="Proteomes" id="UP000694843">
    <property type="component" value="Unplaced"/>
</dbReference>
<gene>
    <name evidence="2" type="primary">LOC108667724</name>
</gene>
<protein>
    <submittedName>
        <fullName evidence="2">Uncharacterized protein LOC108667724</fullName>
    </submittedName>
</protein>
<proteinExistence type="predicted"/>
<organism evidence="1 2">
    <name type="scientific">Hyalella azteca</name>
    <name type="common">Amphipod</name>
    <dbReference type="NCBI Taxonomy" id="294128"/>
    <lineage>
        <taxon>Eukaryota</taxon>
        <taxon>Metazoa</taxon>
        <taxon>Ecdysozoa</taxon>
        <taxon>Arthropoda</taxon>
        <taxon>Crustacea</taxon>
        <taxon>Multicrustacea</taxon>
        <taxon>Malacostraca</taxon>
        <taxon>Eumalacostraca</taxon>
        <taxon>Peracarida</taxon>
        <taxon>Amphipoda</taxon>
        <taxon>Senticaudata</taxon>
        <taxon>Talitrida</taxon>
        <taxon>Talitroidea</taxon>
        <taxon>Hyalellidae</taxon>
        <taxon>Hyalella</taxon>
    </lineage>
</organism>
<dbReference type="KEGG" id="hazt:108667724"/>
<evidence type="ECO:0000313" key="1">
    <source>
        <dbReference type="Proteomes" id="UP000694843"/>
    </source>
</evidence>
<evidence type="ECO:0000313" key="2">
    <source>
        <dbReference type="RefSeq" id="XP_018010269.1"/>
    </source>
</evidence>
<sequence>MATSSDFEERKLRKLSPVEKLIQFCHDHTVNVTVYCLTIATRSPLQRSSVHSALLHLYRKLPNLRVCIDEDRNGELWLCQENILLKWLTSPEDFDIVYIGETRKPHDARVGPLWRVTDMPAQKGRILTQNSSIIIE</sequence>